<feature type="transmembrane region" description="Helical" evidence="1">
    <location>
        <begin position="42"/>
        <end position="71"/>
    </location>
</feature>
<dbReference type="RefSeq" id="WP_193720484.1">
    <property type="nucleotide sequence ID" value="NZ_JACSPN010000017.1"/>
</dbReference>
<dbReference type="EMBL" id="JACSPN010000017">
    <property type="protein sequence ID" value="MBE7701224.1"/>
    <property type="molecule type" value="Genomic_DNA"/>
</dbReference>
<keyword evidence="1" id="KW-0812">Transmembrane</keyword>
<dbReference type="InterPro" id="IPR021235">
    <property type="entry name" value="DUF2637"/>
</dbReference>
<comment type="caution">
    <text evidence="2">The sequence shown here is derived from an EMBL/GenBank/DDBJ whole genome shotgun (WGS) entry which is preliminary data.</text>
</comment>
<feature type="transmembrane region" description="Helical" evidence="1">
    <location>
        <begin position="77"/>
        <end position="97"/>
    </location>
</feature>
<evidence type="ECO:0000256" key="1">
    <source>
        <dbReference type="SAM" id="Phobius"/>
    </source>
</evidence>
<dbReference type="Pfam" id="PF10935">
    <property type="entry name" value="DUF2637"/>
    <property type="match status" value="1"/>
</dbReference>
<organism evidence="2 3">
    <name type="scientific">Oerskovia douganii</name>
    <dbReference type="NCBI Taxonomy" id="2762210"/>
    <lineage>
        <taxon>Bacteria</taxon>
        <taxon>Bacillati</taxon>
        <taxon>Actinomycetota</taxon>
        <taxon>Actinomycetes</taxon>
        <taxon>Micrococcales</taxon>
        <taxon>Cellulomonadaceae</taxon>
        <taxon>Oerskovia</taxon>
    </lineage>
</organism>
<dbReference type="AlphaFoldDB" id="A0A9D5U9X5"/>
<sequence length="244" mass="25784">MTSSLLRRAVVILRRRPTPHRKAPIRTAHSAARINPDTRGALTIAMLGTLGIVSISFTLSFAGLSAIAPWAAVPDSLAPLVPLFVDGAILVYTYSAFAARARGESTVRPWTWVVLWTVVSSATNAAHAWSFGPQGWEGIVGAIFAGLFPIGSLLGTHEIADRMIARPGLDALDAPVPVPVQPTGHAVHTELVPTAPAIVAVLDRDTEILRLSRTEGLSVRTIATRLGVGKTTVHNVLTAHGEPA</sequence>
<dbReference type="Proteomes" id="UP000822993">
    <property type="component" value="Unassembled WGS sequence"/>
</dbReference>
<keyword evidence="1" id="KW-1133">Transmembrane helix</keyword>
<feature type="transmembrane region" description="Helical" evidence="1">
    <location>
        <begin position="135"/>
        <end position="156"/>
    </location>
</feature>
<name>A0A9D5U9X5_9CELL</name>
<evidence type="ECO:0000313" key="2">
    <source>
        <dbReference type="EMBL" id="MBE7701224.1"/>
    </source>
</evidence>
<keyword evidence="3" id="KW-1185">Reference proteome</keyword>
<reference evidence="2 3" key="1">
    <citation type="submission" date="2020-08" db="EMBL/GenBank/DDBJ databases">
        <title>A Genomic Blueprint of the Chicken Gut Microbiome.</title>
        <authorList>
            <person name="Gilroy R."/>
            <person name="Ravi A."/>
            <person name="Getino M."/>
            <person name="Pursley I."/>
            <person name="Horton D.L."/>
            <person name="Alikhan N.-F."/>
            <person name="Baker D."/>
            <person name="Gharbi K."/>
            <person name="Hall N."/>
            <person name="Watson M."/>
            <person name="Adriaenssens E.M."/>
            <person name="Foster-Nyarko E."/>
            <person name="Jarju S."/>
            <person name="Secka A."/>
            <person name="Antonio M."/>
            <person name="Oren A."/>
            <person name="Chaudhuri R."/>
            <person name="La Ragione R.M."/>
            <person name="Hildebrand F."/>
            <person name="Pallen M.J."/>
        </authorList>
    </citation>
    <scope>NUCLEOTIDE SEQUENCE [LARGE SCALE GENOMIC DNA]</scope>
    <source>
        <strain evidence="2 3">Sa1BUA8</strain>
    </source>
</reference>
<gene>
    <name evidence="2" type="ORF">H9623_13050</name>
</gene>
<protein>
    <submittedName>
        <fullName evidence="2">DUF2637 domain-containing protein</fullName>
    </submittedName>
</protein>
<proteinExistence type="predicted"/>
<accession>A0A9D5U9X5</accession>
<feature type="transmembrane region" description="Helical" evidence="1">
    <location>
        <begin position="109"/>
        <end position="129"/>
    </location>
</feature>
<evidence type="ECO:0000313" key="3">
    <source>
        <dbReference type="Proteomes" id="UP000822993"/>
    </source>
</evidence>
<keyword evidence="1" id="KW-0472">Membrane</keyword>